<comment type="caution">
    <text evidence="2">The sequence shown here is derived from an EMBL/GenBank/DDBJ whole genome shotgun (WGS) entry which is preliminary data.</text>
</comment>
<evidence type="ECO:0000313" key="2">
    <source>
        <dbReference type="EMBL" id="OGL48720.1"/>
    </source>
</evidence>
<accession>A0A1F7S4R2</accession>
<dbReference type="Proteomes" id="UP000179266">
    <property type="component" value="Unassembled WGS sequence"/>
</dbReference>
<feature type="domain" description="Glycosyltransferase 2-like" evidence="1">
    <location>
        <begin position="6"/>
        <end position="171"/>
    </location>
</feature>
<dbReference type="AlphaFoldDB" id="A0A1F7S4R2"/>
<organism evidence="2 3">
    <name type="scientific">Candidatus Schekmanbacteria bacterium RBG_13_48_7</name>
    <dbReference type="NCBI Taxonomy" id="1817878"/>
    <lineage>
        <taxon>Bacteria</taxon>
        <taxon>Candidatus Schekmaniibacteriota</taxon>
    </lineage>
</organism>
<reference evidence="2 3" key="1">
    <citation type="journal article" date="2016" name="Nat. Commun.">
        <title>Thousands of microbial genomes shed light on interconnected biogeochemical processes in an aquifer system.</title>
        <authorList>
            <person name="Anantharaman K."/>
            <person name="Brown C.T."/>
            <person name="Hug L.A."/>
            <person name="Sharon I."/>
            <person name="Castelle C.J."/>
            <person name="Probst A.J."/>
            <person name="Thomas B.C."/>
            <person name="Singh A."/>
            <person name="Wilkins M.J."/>
            <person name="Karaoz U."/>
            <person name="Brodie E.L."/>
            <person name="Williams K.H."/>
            <person name="Hubbard S.S."/>
            <person name="Banfield J.F."/>
        </authorList>
    </citation>
    <scope>NUCLEOTIDE SEQUENCE [LARGE SCALE GENOMIC DNA]</scope>
</reference>
<dbReference type="GO" id="GO:0006487">
    <property type="term" value="P:protein N-linked glycosylation"/>
    <property type="evidence" value="ECO:0007669"/>
    <property type="project" value="TreeGrafter"/>
</dbReference>
<gene>
    <name evidence="2" type="ORF">A2161_05550</name>
</gene>
<evidence type="ECO:0000313" key="3">
    <source>
        <dbReference type="Proteomes" id="UP000179266"/>
    </source>
</evidence>
<dbReference type="Pfam" id="PF00535">
    <property type="entry name" value="Glycos_transf_2"/>
    <property type="match status" value="1"/>
</dbReference>
<dbReference type="PANTHER" id="PTHR10859:SF91">
    <property type="entry name" value="DOLICHYL-PHOSPHATE BETA-GLUCOSYLTRANSFERASE"/>
    <property type="match status" value="1"/>
</dbReference>
<proteinExistence type="predicted"/>
<dbReference type="Gene3D" id="3.90.550.10">
    <property type="entry name" value="Spore Coat Polysaccharide Biosynthesis Protein SpsA, Chain A"/>
    <property type="match status" value="1"/>
</dbReference>
<dbReference type="InterPro" id="IPR029044">
    <property type="entry name" value="Nucleotide-diphossugar_trans"/>
</dbReference>
<dbReference type="SUPFAM" id="SSF53448">
    <property type="entry name" value="Nucleotide-diphospho-sugar transferases"/>
    <property type="match status" value="1"/>
</dbReference>
<name>A0A1F7S4R2_9BACT</name>
<feature type="non-terminal residue" evidence="2">
    <location>
        <position position="206"/>
    </location>
</feature>
<protein>
    <recommendedName>
        <fullName evidence="1">Glycosyltransferase 2-like domain-containing protein</fullName>
    </recommendedName>
</protein>
<sequence length="206" mass="23925">METLDIVVPVYNEEKELEDSIIKIRNFCDEHIDLKWRIIIANNASTDTTLEIARMLETKFSDVCVVHLVEKGRGRALKKTWMESDADYRCYMDVDISSDLEFLPVLIRALRDGYDIAAGSRLLESSRTTRCLHREILSRGYNFLIKLVLWTRFSDAQCGFKAVNRRVANELIPKITSTQWFFDTELLVLGEKKGYRIADIPIVWVE</sequence>
<dbReference type="PANTHER" id="PTHR10859">
    <property type="entry name" value="GLYCOSYL TRANSFERASE"/>
    <property type="match status" value="1"/>
</dbReference>
<evidence type="ECO:0000259" key="1">
    <source>
        <dbReference type="Pfam" id="PF00535"/>
    </source>
</evidence>
<dbReference type="InterPro" id="IPR001173">
    <property type="entry name" value="Glyco_trans_2-like"/>
</dbReference>
<dbReference type="EMBL" id="MGDD01000032">
    <property type="protein sequence ID" value="OGL48720.1"/>
    <property type="molecule type" value="Genomic_DNA"/>
</dbReference>